<evidence type="ECO:0000313" key="3">
    <source>
        <dbReference type="Proteomes" id="UP000176938"/>
    </source>
</evidence>
<organism evidence="2 3">
    <name type="scientific">candidate division WOR-1 bacterium RIFCSPLOWO2_02_FULL_46_20</name>
    <dbReference type="NCBI Taxonomy" id="1802567"/>
    <lineage>
        <taxon>Bacteria</taxon>
        <taxon>Bacillati</taxon>
        <taxon>Saganbacteria</taxon>
    </lineage>
</organism>
<evidence type="ECO:0000313" key="2">
    <source>
        <dbReference type="EMBL" id="OGC07437.1"/>
    </source>
</evidence>
<accession>A0A1F4RGX7</accession>
<name>A0A1F4RGX7_UNCSA</name>
<comment type="caution">
    <text evidence="2">The sequence shown here is derived from an EMBL/GenBank/DDBJ whole genome shotgun (WGS) entry which is preliminary data.</text>
</comment>
<dbReference type="AlphaFoldDB" id="A0A1F4RGX7"/>
<protein>
    <submittedName>
        <fullName evidence="2">Uncharacterized protein</fullName>
    </submittedName>
</protein>
<evidence type="ECO:0000256" key="1">
    <source>
        <dbReference type="SAM" id="MobiDB-lite"/>
    </source>
</evidence>
<reference evidence="2 3" key="1">
    <citation type="journal article" date="2016" name="Nat. Commun.">
        <title>Thousands of microbial genomes shed light on interconnected biogeochemical processes in an aquifer system.</title>
        <authorList>
            <person name="Anantharaman K."/>
            <person name="Brown C.T."/>
            <person name="Hug L.A."/>
            <person name="Sharon I."/>
            <person name="Castelle C.J."/>
            <person name="Probst A.J."/>
            <person name="Thomas B.C."/>
            <person name="Singh A."/>
            <person name="Wilkins M.J."/>
            <person name="Karaoz U."/>
            <person name="Brodie E.L."/>
            <person name="Williams K.H."/>
            <person name="Hubbard S.S."/>
            <person name="Banfield J.F."/>
        </authorList>
    </citation>
    <scope>NUCLEOTIDE SEQUENCE [LARGE SCALE GENOMIC DNA]</scope>
</reference>
<gene>
    <name evidence="2" type="ORF">A3H38_06410</name>
</gene>
<feature type="region of interest" description="Disordered" evidence="1">
    <location>
        <begin position="29"/>
        <end position="50"/>
    </location>
</feature>
<dbReference type="Proteomes" id="UP000176938">
    <property type="component" value="Unassembled WGS sequence"/>
</dbReference>
<dbReference type="EMBL" id="METP01000004">
    <property type="protein sequence ID" value="OGC07437.1"/>
    <property type="molecule type" value="Genomic_DNA"/>
</dbReference>
<proteinExistence type="predicted"/>
<sequence>MTSGLERVFEMIDDITNALPDNIEVFTNNNGGGTETVTPEGGNPGGIDADRAGIWTQTSGGKDINLESAQGTYLAGAETLKTNYLTQVGTEHISATKAIRQKIERAISQV</sequence>